<dbReference type="PANTHER" id="PTHR10264">
    <property type="entry name" value="BAND 7 PROTEIN-RELATED"/>
    <property type="match status" value="1"/>
</dbReference>
<evidence type="ECO:0000256" key="1">
    <source>
        <dbReference type="ARBA" id="ARBA00004167"/>
    </source>
</evidence>
<dbReference type="InterPro" id="IPR001107">
    <property type="entry name" value="Band_7"/>
</dbReference>
<sequence length="307" mass="34229">MLPVLVTLGLLLLAYLLSGFRQINQWEVALRFTLGKLSGRVAPGLTMFLPGVQELRRIDTRMKNRDLLRQMVITRDNVTTMIDAVVYYRVTDPEKATLAVENYEAAVKDRAKVVLRDVVGETRLDELLAHREEVAAKVRAQVETAVSAWGLHVETIGLQDVQLPPQMQEVLAKVAIAERDRRYVVIKSEADVESAKNFAEAASILSRSPGAMELRRFEALANLSQGNTKVIFDLAKPYDDVRRTAAAIAEASNSEDLSQRRRLPHPGQQEHHVPMDAQAQREAEAIAEAQAVLETEEAERRGRMGSA</sequence>
<proteinExistence type="inferred from homology"/>
<dbReference type="EMBL" id="CP012159">
    <property type="protein sequence ID" value="AKT37163.1"/>
    <property type="molecule type" value="Genomic_DNA"/>
</dbReference>
<dbReference type="Proteomes" id="UP000067626">
    <property type="component" value="Chromosome"/>
</dbReference>
<dbReference type="STRING" id="52.CMC5_012930"/>
<dbReference type="OrthoDB" id="9809197at2"/>
<name>A0A0K1E9B7_CHOCO</name>
<dbReference type="InterPro" id="IPR001972">
    <property type="entry name" value="Stomatin_HflK_fam"/>
</dbReference>
<feature type="domain" description="Band 7" evidence="4">
    <location>
        <begin position="18"/>
        <end position="175"/>
    </location>
</feature>
<organism evidence="5 6">
    <name type="scientific">Chondromyces crocatus</name>
    <dbReference type="NCBI Taxonomy" id="52"/>
    <lineage>
        <taxon>Bacteria</taxon>
        <taxon>Pseudomonadati</taxon>
        <taxon>Myxococcota</taxon>
        <taxon>Polyangia</taxon>
        <taxon>Polyangiales</taxon>
        <taxon>Polyangiaceae</taxon>
        <taxon>Chondromyces</taxon>
    </lineage>
</organism>
<evidence type="ECO:0000313" key="6">
    <source>
        <dbReference type="Proteomes" id="UP000067626"/>
    </source>
</evidence>
<dbReference type="PANTHER" id="PTHR10264:SF19">
    <property type="entry name" value="AT06885P-RELATED"/>
    <property type="match status" value="1"/>
</dbReference>
<evidence type="ECO:0000259" key="4">
    <source>
        <dbReference type="SMART" id="SM00244"/>
    </source>
</evidence>
<dbReference type="GO" id="GO:0005886">
    <property type="term" value="C:plasma membrane"/>
    <property type="evidence" value="ECO:0007669"/>
    <property type="project" value="InterPro"/>
</dbReference>
<dbReference type="InterPro" id="IPR036013">
    <property type="entry name" value="Band_7/SPFH_dom_sf"/>
</dbReference>
<reference evidence="5 6" key="1">
    <citation type="submission" date="2015-07" db="EMBL/GenBank/DDBJ databases">
        <title>Genome analysis of myxobacterium Chondromyces crocatus Cm c5 reveals a high potential for natural compound synthesis and the genetic basis for the loss of fruiting body formation.</title>
        <authorList>
            <person name="Zaburannyi N."/>
            <person name="Bunk B."/>
            <person name="Maier J."/>
            <person name="Overmann J."/>
            <person name="Mueller R."/>
        </authorList>
    </citation>
    <scope>NUCLEOTIDE SEQUENCE [LARGE SCALE GENOMIC DNA]</scope>
    <source>
        <strain evidence="5 6">Cm c5</strain>
    </source>
</reference>
<dbReference type="InterPro" id="IPR043202">
    <property type="entry name" value="Band-7_stomatin-like"/>
</dbReference>
<protein>
    <recommendedName>
        <fullName evidence="4">Band 7 domain-containing protein</fullName>
    </recommendedName>
</protein>
<dbReference type="RefSeq" id="WP_050429568.1">
    <property type="nucleotide sequence ID" value="NZ_CP012159.1"/>
</dbReference>
<dbReference type="FunFam" id="3.30.479.30:FF:000004">
    <property type="entry name" value="Putative membrane protease family, stomatin"/>
    <property type="match status" value="1"/>
</dbReference>
<dbReference type="Pfam" id="PF01145">
    <property type="entry name" value="Band_7"/>
    <property type="match status" value="1"/>
</dbReference>
<keyword evidence="6" id="KW-1185">Reference proteome</keyword>
<dbReference type="PRINTS" id="PR00721">
    <property type="entry name" value="STOMATIN"/>
</dbReference>
<dbReference type="Gene3D" id="6.10.250.2090">
    <property type="match status" value="1"/>
</dbReference>
<evidence type="ECO:0000256" key="2">
    <source>
        <dbReference type="ARBA" id="ARBA00008164"/>
    </source>
</evidence>
<dbReference type="Gene3D" id="3.30.479.30">
    <property type="entry name" value="Band 7 domain"/>
    <property type="match status" value="1"/>
</dbReference>
<feature type="compositionally biased region" description="Basic and acidic residues" evidence="3">
    <location>
        <begin position="268"/>
        <end position="284"/>
    </location>
</feature>
<dbReference type="AlphaFoldDB" id="A0A0K1E9B7"/>
<dbReference type="SMART" id="SM00244">
    <property type="entry name" value="PHB"/>
    <property type="match status" value="1"/>
</dbReference>
<feature type="region of interest" description="Disordered" evidence="3">
    <location>
        <begin position="249"/>
        <end position="285"/>
    </location>
</feature>
<comment type="subcellular location">
    <subcellularLocation>
        <location evidence="1">Membrane</location>
        <topology evidence="1">Single-pass membrane protein</topology>
    </subcellularLocation>
</comment>
<comment type="similarity">
    <text evidence="2">Belongs to the band 7/mec-2 family.</text>
</comment>
<dbReference type="SUPFAM" id="SSF117892">
    <property type="entry name" value="Band 7/SPFH domain"/>
    <property type="match status" value="1"/>
</dbReference>
<dbReference type="KEGG" id="ccro:CMC5_012930"/>
<accession>A0A0K1E9B7</accession>
<dbReference type="GO" id="GO:0098552">
    <property type="term" value="C:side of membrane"/>
    <property type="evidence" value="ECO:0007669"/>
    <property type="project" value="UniProtKB-ARBA"/>
</dbReference>
<gene>
    <name evidence="5" type="ORF">CMC5_012930</name>
</gene>
<evidence type="ECO:0000313" key="5">
    <source>
        <dbReference type="EMBL" id="AKT37163.1"/>
    </source>
</evidence>
<evidence type="ECO:0000256" key="3">
    <source>
        <dbReference type="SAM" id="MobiDB-lite"/>
    </source>
</evidence>